<accession>A0ABW2JE53</accession>
<evidence type="ECO:0000259" key="1">
    <source>
        <dbReference type="Pfam" id="PF01243"/>
    </source>
</evidence>
<dbReference type="SUPFAM" id="SSF50475">
    <property type="entry name" value="FMN-binding split barrel"/>
    <property type="match status" value="1"/>
</dbReference>
<dbReference type="RefSeq" id="WP_381828595.1">
    <property type="nucleotide sequence ID" value="NZ_JBHTCF010000003.1"/>
</dbReference>
<evidence type="ECO:0000313" key="2">
    <source>
        <dbReference type="EMBL" id="MFC7304320.1"/>
    </source>
</evidence>
<feature type="domain" description="Pyridoxamine 5'-phosphate oxidase N-terminal" evidence="1">
    <location>
        <begin position="30"/>
        <end position="150"/>
    </location>
</feature>
<keyword evidence="3" id="KW-1185">Reference proteome</keyword>
<name>A0ABW2JE53_9ACTN</name>
<gene>
    <name evidence="2" type="ORF">ACFQVC_08875</name>
</gene>
<comment type="caution">
    <text evidence="2">The sequence shown here is derived from an EMBL/GenBank/DDBJ whole genome shotgun (WGS) entry which is preliminary data.</text>
</comment>
<sequence length="205" mass="23086">MTREIRSEAELREIVRAPMRVVAEKDIDRIDPESRRFIEASPFFLLATSAADGTCDVSPRGDPPGSVLVLDEQTLVFGDRKGNRRLDAFRNILQRPRVGMLFVVPGYGDTVRVNGSARIVTEAPYLPRLAQQDVVPQLAVEVRVEELFSHCSRAFSRSRLWEPDSWPDRDTVPTAGQLARSQSGSRIPARLIDAALRRTLRDNNY</sequence>
<organism evidence="2 3">
    <name type="scientific">Streptomyces monticola</name>
    <dbReference type="NCBI Taxonomy" id="2666263"/>
    <lineage>
        <taxon>Bacteria</taxon>
        <taxon>Bacillati</taxon>
        <taxon>Actinomycetota</taxon>
        <taxon>Actinomycetes</taxon>
        <taxon>Kitasatosporales</taxon>
        <taxon>Streptomycetaceae</taxon>
        <taxon>Streptomyces</taxon>
    </lineage>
</organism>
<dbReference type="InterPro" id="IPR011576">
    <property type="entry name" value="Pyridox_Oxase_N"/>
</dbReference>
<dbReference type="Gene3D" id="2.30.110.10">
    <property type="entry name" value="Electron Transport, Fmn-binding Protein, Chain A"/>
    <property type="match status" value="1"/>
</dbReference>
<dbReference type="PANTHER" id="PTHR42815:SF2">
    <property type="entry name" value="FAD-BINDING, PUTATIVE (AFU_ORTHOLOGUE AFUA_6G07600)-RELATED"/>
    <property type="match status" value="1"/>
</dbReference>
<dbReference type="InterPro" id="IPR012349">
    <property type="entry name" value="Split_barrel_FMN-bd"/>
</dbReference>
<dbReference type="NCBIfam" id="TIGR04025">
    <property type="entry name" value="PPOX_FMN_DR2398"/>
    <property type="match status" value="1"/>
</dbReference>
<protein>
    <submittedName>
        <fullName evidence="2">MSMEG_1061 family FMN-dependent PPOX-type flavoprotein</fullName>
    </submittedName>
</protein>
<reference evidence="3" key="1">
    <citation type="journal article" date="2019" name="Int. J. Syst. Evol. Microbiol.">
        <title>The Global Catalogue of Microorganisms (GCM) 10K type strain sequencing project: providing services to taxonomists for standard genome sequencing and annotation.</title>
        <authorList>
            <consortium name="The Broad Institute Genomics Platform"/>
            <consortium name="The Broad Institute Genome Sequencing Center for Infectious Disease"/>
            <person name="Wu L."/>
            <person name="Ma J."/>
        </authorList>
    </citation>
    <scope>NUCLEOTIDE SEQUENCE [LARGE SCALE GENOMIC DNA]</scope>
    <source>
        <strain evidence="3">SYNS20</strain>
    </source>
</reference>
<dbReference type="EMBL" id="JBHTCF010000003">
    <property type="protein sequence ID" value="MFC7304320.1"/>
    <property type="molecule type" value="Genomic_DNA"/>
</dbReference>
<dbReference type="InterPro" id="IPR024029">
    <property type="entry name" value="Pyridox_Oxase_FMN-dep"/>
</dbReference>
<evidence type="ECO:0000313" key="3">
    <source>
        <dbReference type="Proteomes" id="UP001596523"/>
    </source>
</evidence>
<dbReference type="Proteomes" id="UP001596523">
    <property type="component" value="Unassembled WGS sequence"/>
</dbReference>
<dbReference type="Pfam" id="PF01243">
    <property type="entry name" value="PNPOx_N"/>
    <property type="match status" value="1"/>
</dbReference>
<proteinExistence type="predicted"/>
<dbReference type="PANTHER" id="PTHR42815">
    <property type="entry name" value="FAD-BINDING, PUTATIVE (AFU_ORTHOLOGUE AFUA_6G07600)-RELATED"/>
    <property type="match status" value="1"/>
</dbReference>